<dbReference type="EMBL" id="JAUOZS010000001">
    <property type="protein sequence ID" value="MDT8901123.1"/>
    <property type="molecule type" value="Genomic_DNA"/>
</dbReference>
<evidence type="ECO:0000259" key="1">
    <source>
        <dbReference type="PROSITE" id="PS50943"/>
    </source>
</evidence>
<reference evidence="2 3" key="1">
    <citation type="submission" date="2023-07" db="EMBL/GenBank/DDBJ databases">
        <title>The novel representative of Negativicutes class, Anaeroselena agilis gen. nov. sp. nov.</title>
        <authorList>
            <person name="Prokofeva M.I."/>
            <person name="Elcheninov A.G."/>
            <person name="Klyukina A."/>
            <person name="Kublanov I.V."/>
            <person name="Frolov E.N."/>
            <person name="Podosokorskaya O.A."/>
        </authorList>
    </citation>
    <scope>NUCLEOTIDE SEQUENCE [LARGE SCALE GENOMIC DNA]</scope>
    <source>
        <strain evidence="2 3">4137-cl</strain>
    </source>
</reference>
<dbReference type="RefSeq" id="WP_413779647.1">
    <property type="nucleotide sequence ID" value="NZ_JAUOZS010000001.1"/>
</dbReference>
<dbReference type="Gene3D" id="1.10.260.40">
    <property type="entry name" value="lambda repressor-like DNA-binding domains"/>
    <property type="match status" value="1"/>
</dbReference>
<evidence type="ECO:0000313" key="3">
    <source>
        <dbReference type="Proteomes" id="UP001254848"/>
    </source>
</evidence>
<dbReference type="PROSITE" id="PS50943">
    <property type="entry name" value="HTH_CROC1"/>
    <property type="match status" value="1"/>
</dbReference>
<dbReference type="SMART" id="SM00530">
    <property type="entry name" value="HTH_XRE"/>
    <property type="match status" value="1"/>
</dbReference>
<comment type="caution">
    <text evidence="2">The sequence shown here is derived from an EMBL/GenBank/DDBJ whole genome shotgun (WGS) entry which is preliminary data.</text>
</comment>
<gene>
    <name evidence="2" type="ORF">Q4T40_07730</name>
</gene>
<dbReference type="InterPro" id="IPR001387">
    <property type="entry name" value="Cro/C1-type_HTH"/>
</dbReference>
<organism evidence="2 3">
    <name type="scientific">Anaeroselena agilis</name>
    <dbReference type="NCBI Taxonomy" id="3063788"/>
    <lineage>
        <taxon>Bacteria</taxon>
        <taxon>Bacillati</taxon>
        <taxon>Bacillota</taxon>
        <taxon>Negativicutes</taxon>
        <taxon>Acetonemataceae</taxon>
        <taxon>Anaeroselena</taxon>
    </lineage>
</organism>
<accession>A0ABU3NWC4</accession>
<dbReference type="CDD" id="cd00093">
    <property type="entry name" value="HTH_XRE"/>
    <property type="match status" value="1"/>
</dbReference>
<dbReference type="Proteomes" id="UP001254848">
    <property type="component" value="Unassembled WGS sequence"/>
</dbReference>
<dbReference type="InterPro" id="IPR010982">
    <property type="entry name" value="Lambda_DNA-bd_dom_sf"/>
</dbReference>
<sequence>MDVGRRLKQVLDAQGKSGRALALRVGVVPSQISKIISGTTKPSLDLLERICDELGISMSIFFFDEFERDCYLAYEQIMEEINDRNLPENEKNLVLNVLGEVKESFIPYLVKTQRLNIEKPDEDLEMFYQIYKSLSPEKQEAFKVIFRSFIQICK</sequence>
<keyword evidence="3" id="KW-1185">Reference proteome</keyword>
<name>A0ABU3NWC4_9FIRM</name>
<dbReference type="Pfam" id="PF01381">
    <property type="entry name" value="HTH_3"/>
    <property type="match status" value="1"/>
</dbReference>
<dbReference type="SUPFAM" id="SSF47413">
    <property type="entry name" value="lambda repressor-like DNA-binding domains"/>
    <property type="match status" value="1"/>
</dbReference>
<protein>
    <submittedName>
        <fullName evidence="2">Helix-turn-helix transcriptional regulator</fullName>
    </submittedName>
</protein>
<proteinExistence type="predicted"/>
<evidence type="ECO:0000313" key="2">
    <source>
        <dbReference type="EMBL" id="MDT8901123.1"/>
    </source>
</evidence>
<feature type="domain" description="HTH cro/C1-type" evidence="1">
    <location>
        <begin position="7"/>
        <end position="61"/>
    </location>
</feature>